<dbReference type="Proteomes" id="UP000518266">
    <property type="component" value="Unassembled WGS sequence"/>
</dbReference>
<feature type="compositionally biased region" description="Basic and acidic residues" evidence="1">
    <location>
        <begin position="14"/>
        <end position="28"/>
    </location>
</feature>
<feature type="compositionally biased region" description="Basic and acidic residues" evidence="1">
    <location>
        <begin position="70"/>
        <end position="79"/>
    </location>
</feature>
<evidence type="ECO:0000313" key="3">
    <source>
        <dbReference type="Proteomes" id="UP000518266"/>
    </source>
</evidence>
<proteinExistence type="predicted"/>
<evidence type="ECO:0000256" key="1">
    <source>
        <dbReference type="SAM" id="MobiDB-lite"/>
    </source>
</evidence>
<organism evidence="2 3">
    <name type="scientific">Dissostichus mawsoni</name>
    <name type="common">Antarctic cod</name>
    <dbReference type="NCBI Taxonomy" id="36200"/>
    <lineage>
        <taxon>Eukaryota</taxon>
        <taxon>Metazoa</taxon>
        <taxon>Chordata</taxon>
        <taxon>Craniata</taxon>
        <taxon>Vertebrata</taxon>
        <taxon>Euteleostomi</taxon>
        <taxon>Actinopterygii</taxon>
        <taxon>Neopterygii</taxon>
        <taxon>Teleostei</taxon>
        <taxon>Neoteleostei</taxon>
        <taxon>Acanthomorphata</taxon>
        <taxon>Eupercaria</taxon>
        <taxon>Perciformes</taxon>
        <taxon>Notothenioidei</taxon>
        <taxon>Nototheniidae</taxon>
        <taxon>Dissostichus</taxon>
    </lineage>
</organism>
<accession>A0A7J5XS58</accession>
<sequence length="79" mass="9278">MACLQCFVEMEKAEEAERMAEDCKENPPKHQCPSRSKRESSGSSPQASRSPEEPAAKKPREEEEEEEEKLEERRRNWRN</sequence>
<dbReference type="AlphaFoldDB" id="A0A7J5XS58"/>
<dbReference type="EMBL" id="JAAKFY010000022">
    <property type="protein sequence ID" value="KAF3838928.1"/>
    <property type="molecule type" value="Genomic_DNA"/>
</dbReference>
<comment type="caution">
    <text evidence="2">The sequence shown here is derived from an EMBL/GenBank/DDBJ whole genome shotgun (WGS) entry which is preliminary data.</text>
</comment>
<protein>
    <submittedName>
        <fullName evidence="2">Uncharacterized protein</fullName>
    </submittedName>
</protein>
<gene>
    <name evidence="2" type="ORF">F7725_010696</name>
</gene>
<feature type="region of interest" description="Disordered" evidence="1">
    <location>
        <begin position="14"/>
        <end position="79"/>
    </location>
</feature>
<keyword evidence="3" id="KW-1185">Reference proteome</keyword>
<feature type="compositionally biased region" description="Basic and acidic residues" evidence="1">
    <location>
        <begin position="50"/>
        <end position="61"/>
    </location>
</feature>
<name>A0A7J5XS58_DISMA</name>
<evidence type="ECO:0000313" key="2">
    <source>
        <dbReference type="EMBL" id="KAF3838928.1"/>
    </source>
</evidence>
<reference evidence="2 3" key="1">
    <citation type="submission" date="2020-03" db="EMBL/GenBank/DDBJ databases">
        <title>Dissostichus mawsoni Genome sequencing and assembly.</title>
        <authorList>
            <person name="Park H."/>
        </authorList>
    </citation>
    <scope>NUCLEOTIDE SEQUENCE [LARGE SCALE GENOMIC DNA]</scope>
    <source>
        <strain evidence="2">DM0001</strain>
        <tissue evidence="2">Muscle</tissue>
    </source>
</reference>